<proteinExistence type="predicted"/>
<dbReference type="PANTHER" id="PTHR12732">
    <property type="entry name" value="UNCHARACTERIZED PROTEASOME COMPONENT REGION PCI-CONTAINING"/>
    <property type="match status" value="1"/>
</dbReference>
<reference evidence="2" key="1">
    <citation type="journal article" date="2020" name="Stud. Mycol.">
        <title>101 Dothideomycetes genomes: A test case for predicting lifestyles and emergence of pathogens.</title>
        <authorList>
            <person name="Haridas S."/>
            <person name="Albert R."/>
            <person name="Binder M."/>
            <person name="Bloem J."/>
            <person name="LaButti K."/>
            <person name="Salamov A."/>
            <person name="Andreopoulos B."/>
            <person name="Baker S."/>
            <person name="Barry K."/>
            <person name="Bills G."/>
            <person name="Bluhm B."/>
            <person name="Cannon C."/>
            <person name="Castanera R."/>
            <person name="Culley D."/>
            <person name="Daum C."/>
            <person name="Ezra D."/>
            <person name="Gonzalez J."/>
            <person name="Henrissat B."/>
            <person name="Kuo A."/>
            <person name="Liang C."/>
            <person name="Lipzen A."/>
            <person name="Lutzoni F."/>
            <person name="Magnuson J."/>
            <person name="Mondo S."/>
            <person name="Nolan M."/>
            <person name="Ohm R."/>
            <person name="Pangilinan J."/>
            <person name="Park H.-J."/>
            <person name="Ramirez L."/>
            <person name="Alfaro M."/>
            <person name="Sun H."/>
            <person name="Tritt A."/>
            <person name="Yoshinaga Y."/>
            <person name="Zwiers L.-H."/>
            <person name="Turgeon B."/>
            <person name="Goodwin S."/>
            <person name="Spatafora J."/>
            <person name="Crous P."/>
            <person name="Grigoriev I."/>
        </authorList>
    </citation>
    <scope>NUCLEOTIDE SEQUENCE [LARGE SCALE GENOMIC DNA]</scope>
    <source>
        <strain evidence="2">CBS 304.66</strain>
    </source>
</reference>
<dbReference type="SMART" id="SM00753">
    <property type="entry name" value="PAM"/>
    <property type="match status" value="1"/>
</dbReference>
<organism evidence="1 2">
    <name type="scientific">Lojkania enalia</name>
    <dbReference type="NCBI Taxonomy" id="147567"/>
    <lineage>
        <taxon>Eukaryota</taxon>
        <taxon>Fungi</taxon>
        <taxon>Dikarya</taxon>
        <taxon>Ascomycota</taxon>
        <taxon>Pezizomycotina</taxon>
        <taxon>Dothideomycetes</taxon>
        <taxon>Pleosporomycetidae</taxon>
        <taxon>Pleosporales</taxon>
        <taxon>Pleosporales incertae sedis</taxon>
        <taxon>Lojkania</taxon>
    </lineage>
</organism>
<dbReference type="InterPro" id="IPR036388">
    <property type="entry name" value="WH-like_DNA-bd_sf"/>
</dbReference>
<dbReference type="GO" id="GO:0003690">
    <property type="term" value="F:double-stranded DNA binding"/>
    <property type="evidence" value="ECO:0007669"/>
    <property type="project" value="InterPro"/>
</dbReference>
<dbReference type="PANTHER" id="PTHR12732:SF0">
    <property type="entry name" value="PCI DOMAIN-CONTAINING PROTEIN 2"/>
    <property type="match status" value="1"/>
</dbReference>
<dbReference type="AlphaFoldDB" id="A0A9P4JYK2"/>
<gene>
    <name evidence="1" type="ORF">CC78DRAFT_475207</name>
</gene>
<dbReference type="Proteomes" id="UP000800093">
    <property type="component" value="Unassembled WGS sequence"/>
</dbReference>
<dbReference type="EMBL" id="ML986706">
    <property type="protein sequence ID" value="KAF2259569.1"/>
    <property type="molecule type" value="Genomic_DNA"/>
</dbReference>
<name>A0A9P4JYK2_9PLEO</name>
<evidence type="ECO:0000313" key="1">
    <source>
        <dbReference type="EMBL" id="KAF2259569.1"/>
    </source>
</evidence>
<protein>
    <recommendedName>
        <fullName evidence="3">PCI domain-containing protein</fullName>
    </recommendedName>
</protein>
<accession>A0A9P4JYK2</accession>
<evidence type="ECO:0000313" key="2">
    <source>
        <dbReference type="Proteomes" id="UP000800093"/>
    </source>
</evidence>
<evidence type="ECO:0008006" key="3">
    <source>
        <dbReference type="Google" id="ProtNLM"/>
    </source>
</evidence>
<dbReference type="GO" id="GO:0003723">
    <property type="term" value="F:RNA binding"/>
    <property type="evidence" value="ECO:0007669"/>
    <property type="project" value="InterPro"/>
</dbReference>
<comment type="caution">
    <text evidence="1">The sequence shown here is derived from an EMBL/GenBank/DDBJ whole genome shotgun (WGS) entry which is preliminary data.</text>
</comment>
<dbReference type="Gene3D" id="1.10.10.10">
    <property type="entry name" value="Winged helix-like DNA-binding domain superfamily/Winged helix DNA-binding domain"/>
    <property type="match status" value="1"/>
</dbReference>
<dbReference type="OrthoDB" id="10252687at2759"/>
<dbReference type="InterPro" id="IPR045114">
    <property type="entry name" value="Csn12-like"/>
</dbReference>
<keyword evidence="2" id="KW-1185">Reference proteome</keyword>
<sequence>MQAALEPFLTAHTNEDAWAVASLLSPIAPPSDPGRLYDFYRASNEHMIENDIRTALIYSRASRLEPSEGSAWSEIFVNYWKVVGQILRAEEATNQGRSRDRQWVDVFDAWKTLTNSLLKHLERGNIRSWTMICMYHAAKDLRKFAIKADEQLATAKGNVTFNSGFQDDVVTSIPRNEMLEEAARVLNRMFRMCLSDRNPDMRESRKWGTYFMASLLFKTYFKLKAISLSQSVVRSIEAMSDLPSFELYPKAHRVTYKYYVGVLAFLQEDYTKAEAYLTEAWEICYVGAKKNQQLILTYLIPCRLITKHAIPTPALLSPFPLLQSIFAPLVSCIKRGDLSGFDAALVAGENQFVKRRIYLTLERGRDIAQRNLLRKVFLAGGYEELKEGQTEADRIRKTRIPLANFGAALRMGMGMDGDGSGQALEDDEVECIVANMIYKVSAQRGAYKLSPFATLTHPPQSSQMSSVAVCLAQLRLP</sequence>